<evidence type="ECO:0000313" key="1">
    <source>
        <dbReference type="EMBL" id="CAG9944821.1"/>
    </source>
</evidence>
<sequence>MTEQPIILITGVSGHIGCRVLAEALASGHHVRAVLRKESQMAKIKAVETIQPYLSQLELVLIPDITVPGAFDAVADGLWAMIHVASPTFSGFGEVNVSEFCSTSWRVTQSVLHFAANTPSVKRVVITSSISAIIPRFFDTAPHDSQGFYTNQSPISIDGIESWPEKAPENEAYVLSKIFVADCVRKYIQSTQPKLHFSVVSVLPGTTVGPNELASTPKELLVGSNMVVMGPLLGINFAPVPSVVSHVEDVAFAHLKALDLDLSPGEISSFLPVFNSKADPTPFEWDDAENIVREEFPEATNNGTFPFGGTVPVTQVLADSTEEEKMLGRKFKGYREAVMDVVRQYLKLAAK</sequence>
<reference evidence="1" key="2">
    <citation type="submission" date="2021-10" db="EMBL/GenBank/DDBJ databases">
        <authorList>
            <person name="Piombo E."/>
        </authorList>
    </citation>
    <scope>NUCLEOTIDE SEQUENCE</scope>
</reference>
<reference evidence="1" key="1">
    <citation type="submission" date="2020-04" db="EMBL/GenBank/DDBJ databases">
        <authorList>
            <person name="Broberg M."/>
        </authorList>
    </citation>
    <scope>NUCLEOTIDE SEQUENCE</scope>
</reference>
<organism evidence="1 2">
    <name type="scientific">Clonostachys rosea f. rosea IK726</name>
    <dbReference type="NCBI Taxonomy" id="1349383"/>
    <lineage>
        <taxon>Eukaryota</taxon>
        <taxon>Fungi</taxon>
        <taxon>Dikarya</taxon>
        <taxon>Ascomycota</taxon>
        <taxon>Pezizomycotina</taxon>
        <taxon>Sordariomycetes</taxon>
        <taxon>Hypocreomycetidae</taxon>
        <taxon>Hypocreales</taxon>
        <taxon>Bionectriaceae</taxon>
        <taxon>Clonostachys</taxon>
    </lineage>
</organism>
<proteinExistence type="predicted"/>
<protein>
    <submittedName>
        <fullName evidence="1">Uncharacterized protein</fullName>
    </submittedName>
</protein>
<dbReference type="Proteomes" id="UP000836387">
    <property type="component" value="Unassembled WGS sequence"/>
</dbReference>
<gene>
    <name evidence="1" type="ORF">CRV2_00010914</name>
</gene>
<name>A0ACA9TV34_BIOOC</name>
<comment type="caution">
    <text evidence="1">The sequence shown here is derived from an EMBL/GenBank/DDBJ whole genome shotgun (WGS) entry which is preliminary data.</text>
</comment>
<accession>A0ACA9TV34</accession>
<dbReference type="EMBL" id="CADEHS020000008">
    <property type="protein sequence ID" value="CAG9944821.1"/>
    <property type="molecule type" value="Genomic_DNA"/>
</dbReference>
<evidence type="ECO:0000313" key="2">
    <source>
        <dbReference type="Proteomes" id="UP000836387"/>
    </source>
</evidence>
<keyword evidence="2" id="KW-1185">Reference proteome</keyword>